<dbReference type="Pfam" id="PF04389">
    <property type="entry name" value="Peptidase_M28"/>
    <property type="match status" value="1"/>
</dbReference>
<dbReference type="PANTHER" id="PTHR12147:SF26">
    <property type="entry name" value="PEPTIDASE M28 DOMAIN-CONTAINING PROTEIN"/>
    <property type="match status" value="1"/>
</dbReference>
<dbReference type="InterPro" id="IPR007484">
    <property type="entry name" value="Peptidase_M28"/>
</dbReference>
<dbReference type="GO" id="GO:0008235">
    <property type="term" value="F:metalloexopeptidase activity"/>
    <property type="evidence" value="ECO:0007669"/>
    <property type="project" value="InterPro"/>
</dbReference>
<dbReference type="RefSeq" id="WP_181616233.1">
    <property type="nucleotide sequence ID" value="NZ_BAABAM010000014.1"/>
</dbReference>
<proteinExistence type="inferred from homology"/>
<dbReference type="InterPro" id="IPR041756">
    <property type="entry name" value="M28_SGAP-like"/>
</dbReference>
<keyword evidence="11" id="KW-1185">Reference proteome</keyword>
<dbReference type="InterPro" id="IPR045175">
    <property type="entry name" value="M28_fam"/>
</dbReference>
<name>A0A7W0CUQ3_9ACTN</name>
<keyword evidence="10" id="KW-0121">Carboxypeptidase</keyword>
<dbReference type="CDD" id="cd03876">
    <property type="entry name" value="M28_SGAP_like"/>
    <property type="match status" value="1"/>
</dbReference>
<dbReference type="GO" id="GO:0004180">
    <property type="term" value="F:carboxypeptidase activity"/>
    <property type="evidence" value="ECO:0007669"/>
    <property type="project" value="UniProtKB-KW"/>
</dbReference>
<keyword evidence="3" id="KW-0645">Protease</keyword>
<evidence type="ECO:0000313" key="11">
    <source>
        <dbReference type="Proteomes" id="UP000530928"/>
    </source>
</evidence>
<evidence type="ECO:0000256" key="6">
    <source>
        <dbReference type="ARBA" id="ARBA00022801"/>
    </source>
</evidence>
<dbReference type="Gene3D" id="3.40.630.10">
    <property type="entry name" value="Zn peptidases"/>
    <property type="match status" value="2"/>
</dbReference>
<feature type="domain" description="PA" evidence="8">
    <location>
        <begin position="110"/>
        <end position="184"/>
    </location>
</feature>
<feature type="domain" description="Peptidase M28" evidence="9">
    <location>
        <begin position="205"/>
        <end position="418"/>
    </location>
</feature>
<dbReference type="PANTHER" id="PTHR12147">
    <property type="entry name" value="METALLOPEPTIDASE M28 FAMILY MEMBER"/>
    <property type="match status" value="1"/>
</dbReference>
<sequence>MITHAMLALAVATPGISVDNVMDHLQAFQAIAYAHGGNRAAGEPGYDASAAYVATRLQQAGYKVEQQPFTFPFYREVAPPVLVGKKPFPKVVTFMFSGSGDVTAEPRRVGDGCMPADFDGFEPGKIALVERGACTFKVKVVNATRAGAAAVVVANRTKGVFLGSLETPQRIPVVGVGRAAGEKLARLPRVRVATSTVSEERVTHNVIAQTGAGASDDVLMVGAHLDSVKEGPGINDNGTGAATVLEVALRMAQSKPKRGLRFAFWGAEEEGLLGSTHYVLNLTDEERERITGYLNLDMVGSDNYTFGIYDGDDSARTGAGAGPKGSAEIERAFQEYFKRKGLPYQDSDFTGRSDYGPFIAAGIPAGGLFTGAEETKSEAEAKKFGGKAGQPQDRCYHRACDTLENVNRKALRICAEALESAIRRLVRLS</sequence>
<keyword evidence="5" id="KW-0732">Signal</keyword>
<reference evidence="10 11" key="1">
    <citation type="submission" date="2020-07" db="EMBL/GenBank/DDBJ databases">
        <title>Genomic Encyclopedia of Type Strains, Phase IV (KMG-IV): sequencing the most valuable type-strain genomes for metagenomic binning, comparative biology and taxonomic classification.</title>
        <authorList>
            <person name="Goeker M."/>
        </authorList>
    </citation>
    <scope>NUCLEOTIDE SEQUENCE [LARGE SCALE GENOMIC DNA]</scope>
    <source>
        <strain evidence="10 11">DSM 45533</strain>
    </source>
</reference>
<dbReference type="Proteomes" id="UP000530928">
    <property type="component" value="Unassembled WGS sequence"/>
</dbReference>
<evidence type="ECO:0000256" key="3">
    <source>
        <dbReference type="ARBA" id="ARBA00022670"/>
    </source>
</evidence>
<protein>
    <submittedName>
        <fullName evidence="10">Zn-dependent M28 family amino/carboxypeptidase</fullName>
    </submittedName>
</protein>
<evidence type="ECO:0000256" key="4">
    <source>
        <dbReference type="ARBA" id="ARBA00022723"/>
    </source>
</evidence>
<organism evidence="10 11">
    <name type="scientific">Nonomuraea soli</name>
    <dbReference type="NCBI Taxonomy" id="1032476"/>
    <lineage>
        <taxon>Bacteria</taxon>
        <taxon>Bacillati</taxon>
        <taxon>Actinomycetota</taxon>
        <taxon>Actinomycetes</taxon>
        <taxon>Streptosporangiales</taxon>
        <taxon>Streptosporangiaceae</taxon>
        <taxon>Nonomuraea</taxon>
    </lineage>
</organism>
<dbReference type="Pfam" id="PF02225">
    <property type="entry name" value="PA"/>
    <property type="match status" value="1"/>
</dbReference>
<dbReference type="GO" id="GO:0004177">
    <property type="term" value="F:aminopeptidase activity"/>
    <property type="evidence" value="ECO:0007669"/>
    <property type="project" value="UniProtKB-KW"/>
</dbReference>
<dbReference type="Gene3D" id="3.50.30.30">
    <property type="match status" value="1"/>
</dbReference>
<dbReference type="SUPFAM" id="SSF53187">
    <property type="entry name" value="Zn-dependent exopeptidases"/>
    <property type="match status" value="1"/>
</dbReference>
<dbReference type="EMBL" id="JACDUR010000012">
    <property type="protein sequence ID" value="MBA2897528.1"/>
    <property type="molecule type" value="Genomic_DNA"/>
</dbReference>
<dbReference type="SUPFAM" id="SSF52025">
    <property type="entry name" value="PA domain"/>
    <property type="match status" value="1"/>
</dbReference>
<dbReference type="GO" id="GO:0006508">
    <property type="term" value="P:proteolysis"/>
    <property type="evidence" value="ECO:0007669"/>
    <property type="project" value="UniProtKB-KW"/>
</dbReference>
<evidence type="ECO:0000259" key="8">
    <source>
        <dbReference type="Pfam" id="PF02225"/>
    </source>
</evidence>
<dbReference type="AlphaFoldDB" id="A0A7W0CUQ3"/>
<evidence type="ECO:0000256" key="5">
    <source>
        <dbReference type="ARBA" id="ARBA00022729"/>
    </source>
</evidence>
<comment type="caution">
    <text evidence="10">The sequence shown here is derived from an EMBL/GenBank/DDBJ whole genome shotgun (WGS) entry which is preliminary data.</text>
</comment>
<evidence type="ECO:0000256" key="1">
    <source>
        <dbReference type="ARBA" id="ARBA00005957"/>
    </source>
</evidence>
<evidence type="ECO:0000256" key="2">
    <source>
        <dbReference type="ARBA" id="ARBA00022438"/>
    </source>
</evidence>
<dbReference type="InterPro" id="IPR003137">
    <property type="entry name" value="PA_domain"/>
</dbReference>
<evidence type="ECO:0000256" key="7">
    <source>
        <dbReference type="ARBA" id="ARBA00022833"/>
    </source>
</evidence>
<keyword evidence="4" id="KW-0479">Metal-binding</keyword>
<accession>A0A7W0CUQ3</accession>
<dbReference type="GO" id="GO:0046872">
    <property type="term" value="F:metal ion binding"/>
    <property type="evidence" value="ECO:0007669"/>
    <property type="project" value="UniProtKB-KW"/>
</dbReference>
<evidence type="ECO:0000313" key="10">
    <source>
        <dbReference type="EMBL" id="MBA2897528.1"/>
    </source>
</evidence>
<keyword evidence="2" id="KW-0031">Aminopeptidase</keyword>
<keyword evidence="6" id="KW-0378">Hydrolase</keyword>
<dbReference type="InterPro" id="IPR046450">
    <property type="entry name" value="PA_dom_sf"/>
</dbReference>
<gene>
    <name evidence="10" type="ORF">HNR30_008930</name>
</gene>
<keyword evidence="7" id="KW-0862">Zinc</keyword>
<comment type="similarity">
    <text evidence="1">Belongs to the peptidase M28 family. M28A subfamily.</text>
</comment>
<evidence type="ECO:0000259" key="9">
    <source>
        <dbReference type="Pfam" id="PF04389"/>
    </source>
</evidence>